<accession>A0A8R2GAP3</accession>
<dbReference type="KEGG" id="bmor:101743765"/>
<dbReference type="SUPFAM" id="SSF100910">
    <property type="entry name" value="Chemosensory protein Csp2"/>
    <property type="match status" value="1"/>
</dbReference>
<dbReference type="OrthoDB" id="7458998at2759"/>
<dbReference type="InterPro" id="IPR005055">
    <property type="entry name" value="A10/PebIII"/>
</dbReference>
<dbReference type="Gene3D" id="1.10.2080.10">
    <property type="entry name" value="Insect odorant-binding protein A10/Ejaculatory bulb-specific protein 3"/>
    <property type="match status" value="1"/>
</dbReference>
<dbReference type="GeneID" id="101743765"/>
<dbReference type="Pfam" id="PF03392">
    <property type="entry name" value="OS-D"/>
    <property type="match status" value="1"/>
</dbReference>
<dbReference type="InterPro" id="IPR036682">
    <property type="entry name" value="OS_D_A10/PebIII_sf"/>
</dbReference>
<feature type="chain" id="PRO_5035864902" evidence="1">
    <location>
        <begin position="17"/>
        <end position="191"/>
    </location>
</feature>
<evidence type="ECO:0000313" key="3">
    <source>
        <dbReference type="Proteomes" id="UP000005204"/>
    </source>
</evidence>
<keyword evidence="3" id="KW-1185">Reference proteome</keyword>
<evidence type="ECO:0000313" key="2">
    <source>
        <dbReference type="EnsemblMetazoa" id="XP_012549708.1"/>
    </source>
</evidence>
<name>A0A8R2GAP3_BOMMO</name>
<evidence type="ECO:0000256" key="1">
    <source>
        <dbReference type="SAM" id="SignalP"/>
    </source>
</evidence>
<dbReference type="RefSeq" id="XP_012549708.1">
    <property type="nucleotide sequence ID" value="XM_012694254.4"/>
</dbReference>
<dbReference type="Proteomes" id="UP000005204">
    <property type="component" value="Unassembled WGS sequence"/>
</dbReference>
<dbReference type="AlphaFoldDB" id="A0A8R2GAP3"/>
<reference evidence="2" key="2">
    <citation type="submission" date="2022-06" db="UniProtKB">
        <authorList>
            <consortium name="EnsemblMetazoa"/>
        </authorList>
    </citation>
    <scope>IDENTIFICATION</scope>
    <source>
        <strain evidence="2">p50T (Dazao)</strain>
    </source>
</reference>
<protein>
    <submittedName>
        <fullName evidence="2">Uncharacterized protein</fullName>
    </submittedName>
</protein>
<keyword evidence="1" id="KW-0732">Signal</keyword>
<reference evidence="3" key="1">
    <citation type="journal article" date="2008" name="Insect Biochem. Mol. Biol.">
        <title>The genome of a lepidopteran model insect, the silkworm Bombyx mori.</title>
        <authorList>
            <consortium name="International Silkworm Genome Consortium"/>
        </authorList>
    </citation>
    <scope>NUCLEOTIDE SEQUENCE [LARGE SCALE GENOMIC DNA]</scope>
    <source>
        <strain evidence="3">p50T</strain>
    </source>
</reference>
<sequence>MSSKFVILLFISVASSEITAPGIDRSYSDGVKSVGYSVIYGDEDMTIINQAVSDAEKSSMLKSRVNLNEAIAPLPSQDVKCLMSVDRYCSKEMLQTKGLLIQALKNNCEKCTQKEKEVAGRTIASMMAHDSVAWKMFLTRSALLSIARKKRVKIEDVKLKTKGRPEEITSKSKFTLPGFNVRVKRHAAVKI</sequence>
<feature type="signal peptide" evidence="1">
    <location>
        <begin position="1"/>
        <end position="16"/>
    </location>
</feature>
<dbReference type="EnsemblMetazoa" id="XM_012694254.3">
    <property type="protein sequence ID" value="XP_012549708.1"/>
    <property type="gene ID" value="LOC101743765"/>
</dbReference>
<proteinExistence type="predicted"/>
<organism evidence="2 3">
    <name type="scientific">Bombyx mori</name>
    <name type="common">Silk moth</name>
    <dbReference type="NCBI Taxonomy" id="7091"/>
    <lineage>
        <taxon>Eukaryota</taxon>
        <taxon>Metazoa</taxon>
        <taxon>Ecdysozoa</taxon>
        <taxon>Arthropoda</taxon>
        <taxon>Hexapoda</taxon>
        <taxon>Insecta</taxon>
        <taxon>Pterygota</taxon>
        <taxon>Neoptera</taxon>
        <taxon>Endopterygota</taxon>
        <taxon>Lepidoptera</taxon>
        <taxon>Glossata</taxon>
        <taxon>Ditrysia</taxon>
        <taxon>Bombycoidea</taxon>
        <taxon>Bombycidae</taxon>
        <taxon>Bombycinae</taxon>
        <taxon>Bombyx</taxon>
    </lineage>
</organism>